<protein>
    <submittedName>
        <fullName evidence="1">Uncharacterized protein</fullName>
    </submittedName>
</protein>
<dbReference type="Proteomes" id="UP000541610">
    <property type="component" value="Unassembled WGS sequence"/>
</dbReference>
<name>A0A7J6PGI1_PEROL</name>
<dbReference type="EMBL" id="JABANP010000023">
    <property type="protein sequence ID" value="KAF4695199.1"/>
    <property type="molecule type" value="Genomic_DNA"/>
</dbReference>
<accession>A0A7J6PGI1</accession>
<gene>
    <name evidence="1" type="ORF">FOZ60_005523</name>
</gene>
<organism evidence="1 2">
    <name type="scientific">Perkinsus olseni</name>
    <name type="common">Perkinsus atlanticus</name>
    <dbReference type="NCBI Taxonomy" id="32597"/>
    <lineage>
        <taxon>Eukaryota</taxon>
        <taxon>Sar</taxon>
        <taxon>Alveolata</taxon>
        <taxon>Perkinsozoa</taxon>
        <taxon>Perkinsea</taxon>
        <taxon>Perkinsida</taxon>
        <taxon>Perkinsidae</taxon>
        <taxon>Perkinsus</taxon>
    </lineage>
</organism>
<evidence type="ECO:0000313" key="2">
    <source>
        <dbReference type="Proteomes" id="UP000541610"/>
    </source>
</evidence>
<sequence>MAGVTGYGFSLYPHNHGHLLYDGLYPIYVSLIRFGYGDLPFNLVVRFEDPRGGRRYLADELFPIFGGGHYSRLNELRSSVYRFEKFVVGSRRMAHRSFKTDTTLPGSYTFENALYLFSGRLLTQYKLDSPHFSERPERSEGCRGVIVDNKRFTGEDRRMLEEIAINSSASLNCTISFLRWDQYSFREQLRLFSQSDVYVSSVGTGMTRAHLLRPGGVVINLGEFISMGDPERFLAGYQDVQFAVGAAYLNVFYYPRKLWNVFGRLRKEPILSLLKKAVAKVHEGSVLPRPVEDGFGPSSQPMVDYCLKRPELCLEVEGQLNAGDHEEYDEWCDWCTWPDYFGLVPMWRRGEGCVYREKPVKCRLDHDLFDEVANKDHKAFDASCHREKQGEVEALAEELLASKAAQLGVPVDELDADVATEALLTLNAPDCPPQWPSASSACDCFDIRR</sequence>
<comment type="caution">
    <text evidence="1">The sequence shown here is derived from an EMBL/GenBank/DDBJ whole genome shotgun (WGS) entry which is preliminary data.</text>
</comment>
<dbReference type="AlphaFoldDB" id="A0A7J6PGI1"/>
<reference evidence="1 2" key="1">
    <citation type="submission" date="2020-04" db="EMBL/GenBank/DDBJ databases">
        <title>Perkinsus olseni comparative genomics.</title>
        <authorList>
            <person name="Bogema D.R."/>
        </authorList>
    </citation>
    <scope>NUCLEOTIDE SEQUENCE [LARGE SCALE GENOMIC DNA]</scope>
    <source>
        <strain evidence="1">00978-12</strain>
    </source>
</reference>
<evidence type="ECO:0000313" key="1">
    <source>
        <dbReference type="EMBL" id="KAF4695199.1"/>
    </source>
</evidence>
<dbReference type="OrthoDB" id="427018at2759"/>
<proteinExistence type="predicted"/>